<dbReference type="PANTHER" id="PTHR43237:SF4">
    <property type="entry name" value="NADP-DEPENDENT MALIC ENZYME"/>
    <property type="match status" value="1"/>
</dbReference>
<feature type="domain" description="Malic enzyme N-terminal" evidence="6">
    <location>
        <begin position="26"/>
        <end position="159"/>
    </location>
</feature>
<dbReference type="CDD" id="cd05311">
    <property type="entry name" value="NAD_bind_2_malic_enz"/>
    <property type="match status" value="1"/>
</dbReference>
<dbReference type="GO" id="GO:0004470">
    <property type="term" value="F:malic enzyme activity"/>
    <property type="evidence" value="ECO:0007669"/>
    <property type="project" value="InterPro"/>
</dbReference>
<evidence type="ECO:0000259" key="6">
    <source>
        <dbReference type="SMART" id="SM01274"/>
    </source>
</evidence>
<dbReference type="GO" id="GO:0016616">
    <property type="term" value="F:oxidoreductase activity, acting on the CH-OH group of donors, NAD or NADP as acceptor"/>
    <property type="evidence" value="ECO:0007669"/>
    <property type="project" value="InterPro"/>
</dbReference>
<dbReference type="AlphaFoldDB" id="C0GJW5"/>
<evidence type="ECO:0000256" key="2">
    <source>
        <dbReference type="ARBA" id="ARBA00023002"/>
    </source>
</evidence>
<dbReference type="Gene3D" id="3.40.50.10380">
    <property type="entry name" value="Malic enzyme, N-terminal domain"/>
    <property type="match status" value="1"/>
</dbReference>
<dbReference type="SUPFAM" id="SSF51735">
    <property type="entry name" value="NAD(P)-binding Rossmann-fold domains"/>
    <property type="match status" value="1"/>
</dbReference>
<dbReference type="InterPro" id="IPR012302">
    <property type="entry name" value="Malic_NAD-bd"/>
</dbReference>
<dbReference type="SMART" id="SM00919">
    <property type="entry name" value="Malic_M"/>
    <property type="match status" value="1"/>
</dbReference>
<dbReference type="InterPro" id="IPR012301">
    <property type="entry name" value="Malic_N_dom"/>
</dbReference>
<evidence type="ECO:0000259" key="5">
    <source>
        <dbReference type="SMART" id="SM00919"/>
    </source>
</evidence>
<dbReference type="PIRSF" id="PIRSF000106">
    <property type="entry name" value="ME"/>
    <property type="match status" value="1"/>
</dbReference>
<feature type="binding site" evidence="3">
    <location>
        <position position="334"/>
    </location>
    <ligand>
        <name>(S)-malate</name>
        <dbReference type="ChEBI" id="CHEBI:15589"/>
    </ligand>
</feature>
<dbReference type="GO" id="GO:0046872">
    <property type="term" value="F:metal ion binding"/>
    <property type="evidence" value="ECO:0007669"/>
    <property type="project" value="UniProtKB-KW"/>
</dbReference>
<dbReference type="eggNOG" id="COG0281">
    <property type="taxonomic scope" value="Bacteria"/>
</dbReference>
<dbReference type="PANTHER" id="PTHR43237">
    <property type="entry name" value="NADP-DEPENDENT MALIC ENZYME"/>
    <property type="match status" value="1"/>
</dbReference>
<dbReference type="InterPro" id="IPR036291">
    <property type="entry name" value="NAD(P)-bd_dom_sf"/>
</dbReference>
<comment type="similarity">
    <text evidence="1">Belongs to the malic enzymes family.</text>
</comment>
<dbReference type="EC" id="1.1.1.38" evidence="7"/>
<gene>
    <name evidence="7" type="ORF">DealDRAFT_2774</name>
</gene>
<evidence type="ECO:0000256" key="1">
    <source>
        <dbReference type="ARBA" id="ARBA00008785"/>
    </source>
</evidence>
<evidence type="ECO:0000256" key="3">
    <source>
        <dbReference type="PIRSR" id="PIRSR000106-2"/>
    </source>
</evidence>
<organism evidence="7 8">
    <name type="scientific">Dethiobacter alkaliphilus AHT 1</name>
    <dbReference type="NCBI Taxonomy" id="555088"/>
    <lineage>
        <taxon>Bacteria</taxon>
        <taxon>Bacillati</taxon>
        <taxon>Bacillota</taxon>
        <taxon>Dethiobacteria</taxon>
        <taxon>Dethiobacterales</taxon>
        <taxon>Dethiobacteraceae</taxon>
        <taxon>Dethiobacter</taxon>
    </lineage>
</organism>
<dbReference type="Pfam" id="PF03949">
    <property type="entry name" value="Malic_M"/>
    <property type="match status" value="1"/>
</dbReference>
<comment type="cofactor">
    <cofactor evidence="4">
        <name>Mg(2+)</name>
        <dbReference type="ChEBI" id="CHEBI:18420"/>
    </cofactor>
    <cofactor evidence="4">
        <name>Mn(2+)</name>
        <dbReference type="ChEBI" id="CHEBI:29035"/>
    </cofactor>
    <text evidence="4">Divalent metal cations. Prefers magnesium or manganese.</text>
</comment>
<sequence length="446" mass="48738">MTTKEELIAKSKKPAQDAMRLHPFYKGKIEVDLKCSVRDFKDFAVWYSPGVAEPCKAIAANKELVYEHTNKGNFVAVVSDGSRVLGLGDIGAEASMPVMEGKALLFKYLGGVDAFPICIDTKDTDEIVNIVKALQPTFGGVNLEDFAQPKCFEILDRLRKECHIPVWHDDQQGTATVTVAGLINALRYVKKDIKDVKIALIGAGAANVCIANLIIFAGADPGKMYITDSKGILHKDRIPELKEKYKEKADLAEKTNAEGRKGGIAEAMKDCDVVIALSQPGPDVIKPEWVTAMAKDPIVFVCANPIPEMWPWDAKEAGAVIVATGRSDFPNQVNNSVCFPGIFRGVLDVQASTITDEMCITAAYTIADLGAEEGIDPENLLPNMDNVEVFIRQAVNVGLKAIELGIAKKNLTKEELRAKAEEAIYRSRNITKMLMDNDFIPEPPAE</sequence>
<feature type="binding site" evidence="4">
    <location>
        <position position="170"/>
    </location>
    <ligand>
        <name>a divalent metal cation</name>
        <dbReference type="ChEBI" id="CHEBI:60240"/>
    </ligand>
</feature>
<feature type="binding site" evidence="3">
    <location>
        <position position="83"/>
    </location>
    <ligand>
        <name>(S)-malate</name>
        <dbReference type="ChEBI" id="CHEBI:15589"/>
    </ligand>
</feature>
<dbReference type="OrthoDB" id="9805787at2"/>
<dbReference type="GO" id="GO:0051287">
    <property type="term" value="F:NAD binding"/>
    <property type="evidence" value="ECO:0007669"/>
    <property type="project" value="InterPro"/>
</dbReference>
<feature type="domain" description="Malic enzyme NAD-binding" evidence="5">
    <location>
        <begin position="171"/>
        <end position="402"/>
    </location>
</feature>
<dbReference type="InterPro" id="IPR045213">
    <property type="entry name" value="Malic_NAD-bd_bact_type"/>
</dbReference>
<keyword evidence="8" id="KW-1185">Reference proteome</keyword>
<proteinExistence type="inferred from homology"/>
<feature type="binding site" evidence="4">
    <location>
        <position position="144"/>
    </location>
    <ligand>
        <name>a divalent metal cation</name>
        <dbReference type="ChEBI" id="CHEBI:60240"/>
    </ligand>
</feature>
<dbReference type="SMART" id="SM01274">
    <property type="entry name" value="malic"/>
    <property type="match status" value="1"/>
</dbReference>
<dbReference type="STRING" id="555088.DealDRAFT_2774"/>
<reference evidence="7 8" key="1">
    <citation type="submission" date="2009-02" db="EMBL/GenBank/DDBJ databases">
        <title>Sequencing of the draft genome and assembly of Dethiobacter alkaliphilus AHT 1.</title>
        <authorList>
            <consortium name="US DOE Joint Genome Institute (JGI-PGF)"/>
            <person name="Lucas S."/>
            <person name="Copeland A."/>
            <person name="Lapidus A."/>
            <person name="Glavina del Rio T."/>
            <person name="Dalin E."/>
            <person name="Tice H."/>
            <person name="Bruce D."/>
            <person name="Goodwin L."/>
            <person name="Pitluck S."/>
            <person name="Larimer F."/>
            <person name="Land M.L."/>
            <person name="Hauser L."/>
            <person name="Muyzer G."/>
        </authorList>
    </citation>
    <scope>NUCLEOTIDE SEQUENCE [LARGE SCALE GENOMIC DNA]</scope>
    <source>
        <strain evidence="7 8">AHT 1</strain>
    </source>
</reference>
<protein>
    <submittedName>
        <fullName evidence="7">Malate dehydrogenase (Oxaloacetate-decarboxylating)</fullName>
        <ecNumber evidence="7">1.1.1.38</ecNumber>
    </submittedName>
</protein>
<comment type="caution">
    <text evidence="7">The sequence shown here is derived from an EMBL/GenBank/DDBJ whole genome shotgun (WGS) entry which is preliminary data.</text>
</comment>
<feature type="binding site" evidence="4">
    <location>
        <position position="145"/>
    </location>
    <ligand>
        <name>a divalent metal cation</name>
        <dbReference type="ChEBI" id="CHEBI:60240"/>
    </ligand>
</feature>
<evidence type="ECO:0000256" key="4">
    <source>
        <dbReference type="PIRSR" id="PIRSR000106-3"/>
    </source>
</evidence>
<dbReference type="RefSeq" id="WP_008518490.1">
    <property type="nucleotide sequence ID" value="NZ_ACJM01000019.1"/>
</dbReference>
<dbReference type="Pfam" id="PF00390">
    <property type="entry name" value="malic"/>
    <property type="match status" value="1"/>
</dbReference>
<keyword evidence="2 7" id="KW-0560">Oxidoreductase</keyword>
<dbReference type="EMBL" id="ACJM01000019">
    <property type="protein sequence ID" value="EEG76334.1"/>
    <property type="molecule type" value="Genomic_DNA"/>
</dbReference>
<accession>C0GJW5</accession>
<dbReference type="Proteomes" id="UP000006443">
    <property type="component" value="Unassembled WGS sequence"/>
</dbReference>
<name>C0GJW5_DETAL</name>
<keyword evidence="4" id="KW-0479">Metal-binding</keyword>
<evidence type="ECO:0000313" key="7">
    <source>
        <dbReference type="EMBL" id="EEG76334.1"/>
    </source>
</evidence>
<dbReference type="InterPro" id="IPR051674">
    <property type="entry name" value="Malate_Decarboxylase"/>
</dbReference>
<dbReference type="InterPro" id="IPR001891">
    <property type="entry name" value="Malic_OxRdtase"/>
</dbReference>
<dbReference type="Gene3D" id="3.40.50.720">
    <property type="entry name" value="NAD(P)-binding Rossmann-like Domain"/>
    <property type="match status" value="1"/>
</dbReference>
<dbReference type="SUPFAM" id="SSF53223">
    <property type="entry name" value="Aminoacid dehydrogenase-like, N-terminal domain"/>
    <property type="match status" value="1"/>
</dbReference>
<dbReference type="InterPro" id="IPR037062">
    <property type="entry name" value="Malic_N_dom_sf"/>
</dbReference>
<evidence type="ECO:0000313" key="8">
    <source>
        <dbReference type="Proteomes" id="UP000006443"/>
    </source>
</evidence>
<dbReference type="InterPro" id="IPR046346">
    <property type="entry name" value="Aminoacid_DH-like_N_sf"/>
</dbReference>